<feature type="transmembrane region" description="Helical" evidence="7">
    <location>
        <begin position="86"/>
        <end position="103"/>
    </location>
</feature>
<name>A0A087BIJ7_9BIFI</name>
<organism evidence="9 10">
    <name type="scientific">Bifidobacterium merycicum</name>
    <dbReference type="NCBI Taxonomy" id="78345"/>
    <lineage>
        <taxon>Bacteria</taxon>
        <taxon>Bacillati</taxon>
        <taxon>Actinomycetota</taxon>
        <taxon>Actinomycetes</taxon>
        <taxon>Bifidobacteriales</taxon>
        <taxon>Bifidobacteriaceae</taxon>
        <taxon>Bifidobacterium</taxon>
    </lineage>
</organism>
<evidence type="ECO:0000256" key="4">
    <source>
        <dbReference type="ARBA" id="ARBA00022989"/>
    </source>
</evidence>
<evidence type="ECO:0000256" key="6">
    <source>
        <dbReference type="SAM" id="MobiDB-lite"/>
    </source>
</evidence>
<protein>
    <submittedName>
        <fullName evidence="9">Membrane protein</fullName>
    </submittedName>
</protein>
<evidence type="ECO:0000256" key="3">
    <source>
        <dbReference type="ARBA" id="ARBA00022692"/>
    </source>
</evidence>
<feature type="domain" description="GtrA/DPMS transmembrane" evidence="8">
    <location>
        <begin position="31"/>
        <end position="143"/>
    </location>
</feature>
<dbReference type="GO" id="GO:0000271">
    <property type="term" value="P:polysaccharide biosynthetic process"/>
    <property type="evidence" value="ECO:0007669"/>
    <property type="project" value="InterPro"/>
</dbReference>
<dbReference type="GO" id="GO:0005886">
    <property type="term" value="C:plasma membrane"/>
    <property type="evidence" value="ECO:0007669"/>
    <property type="project" value="TreeGrafter"/>
</dbReference>
<evidence type="ECO:0000313" key="9">
    <source>
        <dbReference type="EMBL" id="KFI70847.1"/>
    </source>
</evidence>
<evidence type="ECO:0000313" key="10">
    <source>
        <dbReference type="Proteomes" id="UP000029060"/>
    </source>
</evidence>
<keyword evidence="5 7" id="KW-0472">Membrane</keyword>
<accession>A0A087BIJ7</accession>
<dbReference type="PANTHER" id="PTHR38459:SF1">
    <property type="entry name" value="PROPHAGE BACTOPRENOL-LINKED GLUCOSE TRANSLOCASE HOMOLOG"/>
    <property type="match status" value="1"/>
</dbReference>
<comment type="caution">
    <text evidence="9">The sequence shown here is derived from an EMBL/GenBank/DDBJ whole genome shotgun (WGS) entry which is preliminary data.</text>
</comment>
<dbReference type="InterPro" id="IPR051401">
    <property type="entry name" value="GtrA_CellWall_Glycosyl"/>
</dbReference>
<sequence length="144" mass="16213">MSDEQYEAQGGKARNTQKNTDAKPHRTLLPYLMVSATQTLVEFGSFTILYLLAVPSTAANAVAIVLSASYNFLLNRNVTFKSSSNFTRSVALFILLWIWNYLFGSTMLTWLPATLGWNAIVVKFLTMGCQFAWGYPLCKHVIFR</sequence>
<feature type="region of interest" description="Disordered" evidence="6">
    <location>
        <begin position="1"/>
        <end position="20"/>
    </location>
</feature>
<dbReference type="eggNOG" id="COG2246">
    <property type="taxonomic scope" value="Bacteria"/>
</dbReference>
<evidence type="ECO:0000256" key="2">
    <source>
        <dbReference type="ARBA" id="ARBA00009399"/>
    </source>
</evidence>
<evidence type="ECO:0000256" key="7">
    <source>
        <dbReference type="SAM" id="Phobius"/>
    </source>
</evidence>
<dbReference type="Proteomes" id="UP000029060">
    <property type="component" value="Unassembled WGS sequence"/>
</dbReference>
<gene>
    <name evidence="9" type="ORF">BMERY_0288</name>
</gene>
<evidence type="ECO:0000256" key="1">
    <source>
        <dbReference type="ARBA" id="ARBA00004141"/>
    </source>
</evidence>
<dbReference type="Pfam" id="PF04138">
    <property type="entry name" value="GtrA_DPMS_TM"/>
    <property type="match status" value="1"/>
</dbReference>
<dbReference type="InterPro" id="IPR007267">
    <property type="entry name" value="GtrA_DPMS_TM"/>
</dbReference>
<dbReference type="PANTHER" id="PTHR38459">
    <property type="entry name" value="PROPHAGE BACTOPRENOL-LINKED GLUCOSE TRANSLOCASE HOMOLOG"/>
    <property type="match status" value="1"/>
</dbReference>
<comment type="subcellular location">
    <subcellularLocation>
        <location evidence="1">Membrane</location>
        <topology evidence="1">Multi-pass membrane protein</topology>
    </subcellularLocation>
</comment>
<keyword evidence="10" id="KW-1185">Reference proteome</keyword>
<evidence type="ECO:0000259" key="8">
    <source>
        <dbReference type="Pfam" id="PF04138"/>
    </source>
</evidence>
<evidence type="ECO:0000256" key="5">
    <source>
        <dbReference type="ARBA" id="ARBA00023136"/>
    </source>
</evidence>
<dbReference type="RefSeq" id="WP_033522887.1">
    <property type="nucleotide sequence ID" value="NZ_CADAXU010000006.1"/>
</dbReference>
<feature type="transmembrane region" description="Helical" evidence="7">
    <location>
        <begin position="115"/>
        <end position="135"/>
    </location>
</feature>
<proteinExistence type="inferred from homology"/>
<dbReference type="STRING" id="78345.BMERY_0288"/>
<dbReference type="EMBL" id="JGZC01000005">
    <property type="protein sequence ID" value="KFI70847.1"/>
    <property type="molecule type" value="Genomic_DNA"/>
</dbReference>
<reference evidence="9 10" key="1">
    <citation type="submission" date="2014-03" db="EMBL/GenBank/DDBJ databases">
        <title>Genomics of Bifidobacteria.</title>
        <authorList>
            <person name="Ventura M."/>
            <person name="Milani C."/>
            <person name="Lugli G.A."/>
        </authorList>
    </citation>
    <scope>NUCLEOTIDE SEQUENCE [LARGE SCALE GENOMIC DNA]</scope>
    <source>
        <strain evidence="9 10">LMG 11341</strain>
    </source>
</reference>
<keyword evidence="4 7" id="KW-1133">Transmembrane helix</keyword>
<dbReference type="AlphaFoldDB" id="A0A087BIJ7"/>
<comment type="similarity">
    <text evidence="2">Belongs to the GtrA family.</text>
</comment>
<keyword evidence="3 7" id="KW-0812">Transmembrane</keyword>